<gene>
    <name evidence="2" type="ordered locus">Olsu_0458</name>
</gene>
<evidence type="ECO:0000259" key="1">
    <source>
        <dbReference type="Pfam" id="PF13304"/>
    </source>
</evidence>
<dbReference type="InterPro" id="IPR027417">
    <property type="entry name" value="P-loop_NTPase"/>
</dbReference>
<dbReference type="GO" id="GO:0016887">
    <property type="term" value="F:ATP hydrolysis activity"/>
    <property type="evidence" value="ECO:0007669"/>
    <property type="project" value="InterPro"/>
</dbReference>
<evidence type="ECO:0000313" key="3">
    <source>
        <dbReference type="Proteomes" id="UP000000333"/>
    </source>
</evidence>
<dbReference type="Gene3D" id="3.40.50.300">
    <property type="entry name" value="P-loop containing nucleotide triphosphate hydrolases"/>
    <property type="match status" value="1"/>
</dbReference>
<dbReference type="PANTHER" id="PTHR40396:SF1">
    <property type="entry name" value="ATPASE AAA-TYPE CORE DOMAIN-CONTAINING PROTEIN"/>
    <property type="match status" value="1"/>
</dbReference>
<dbReference type="InterPro" id="IPR003959">
    <property type="entry name" value="ATPase_AAA_core"/>
</dbReference>
<dbReference type="Pfam" id="PF13304">
    <property type="entry name" value="AAA_21"/>
    <property type="match status" value="1"/>
</dbReference>
<dbReference type="RefSeq" id="WP_013251329.1">
    <property type="nucleotide sequence ID" value="NC_014363.1"/>
</dbReference>
<dbReference type="PATRIC" id="fig|633147.7.peg.1098"/>
<dbReference type="GeneID" id="78511900"/>
<dbReference type="GO" id="GO:0005524">
    <property type="term" value="F:ATP binding"/>
    <property type="evidence" value="ECO:0007669"/>
    <property type="project" value="InterPro"/>
</dbReference>
<feature type="domain" description="ATPase AAA-type core" evidence="1">
    <location>
        <begin position="31"/>
        <end position="332"/>
    </location>
</feature>
<keyword evidence="3" id="KW-1185">Reference proteome</keyword>
<reference evidence="2 3" key="1">
    <citation type="journal article" date="2010" name="Stand. Genomic Sci.">
        <title>Complete genome sequence of Olsenella uli type strain (VPI D76D-27C).</title>
        <authorList>
            <person name="Goker M."/>
            <person name="Held B."/>
            <person name="Lucas S."/>
            <person name="Nolan M."/>
            <person name="Yasawong M."/>
            <person name="Glavina Del Rio T."/>
            <person name="Tice H."/>
            <person name="Cheng J.F."/>
            <person name="Bruce D."/>
            <person name="Detter J.C."/>
            <person name="Tapia R."/>
            <person name="Han C."/>
            <person name="Goodwin L."/>
            <person name="Pitluck S."/>
            <person name="Liolios K."/>
            <person name="Ivanova N."/>
            <person name="Mavromatis K."/>
            <person name="Mikhailova N."/>
            <person name="Pati A."/>
            <person name="Chen A."/>
            <person name="Palaniappan K."/>
            <person name="Land M."/>
            <person name="Hauser L."/>
            <person name="Chang Y.J."/>
            <person name="Jeffries C.D."/>
            <person name="Rohde M."/>
            <person name="Sikorski J."/>
            <person name="Pukall R."/>
            <person name="Woyke T."/>
            <person name="Bristow J."/>
            <person name="Eisen J.A."/>
            <person name="Markowitz V."/>
            <person name="Hugenholtz P."/>
            <person name="Kyrpides N.C."/>
            <person name="Klenk H.P."/>
            <person name="Lapidus A."/>
        </authorList>
    </citation>
    <scope>NUCLEOTIDE SEQUENCE [LARGE SCALE GENOMIC DNA]</scope>
    <source>
        <strain evidence="3">ATCC 49627 / DSM 7084 / CIP 109912 / JCM 12494 / NCIMB 702895 / VPI D76D-27C</strain>
    </source>
</reference>
<protein>
    <recommendedName>
        <fullName evidence="1">ATPase AAA-type core domain-containing protein</fullName>
    </recommendedName>
</protein>
<dbReference type="STRING" id="633147.Olsu_0458"/>
<name>E1QYW3_OLSUV</name>
<evidence type="ECO:0000313" key="2">
    <source>
        <dbReference type="EMBL" id="ADK67577.1"/>
    </source>
</evidence>
<dbReference type="EMBL" id="CP002106">
    <property type="protein sequence ID" value="ADK67577.1"/>
    <property type="molecule type" value="Genomic_DNA"/>
</dbReference>
<organism evidence="2 3">
    <name type="scientific">Olsenella uli (strain ATCC 49627 / DSM 7084 / CCUG 31166 / CIP 109912 / JCM 12494 / LMG 11480 / NCIMB 702895 / VPI D76D-27C)</name>
    <name type="common">Lactobacillus uli</name>
    <dbReference type="NCBI Taxonomy" id="633147"/>
    <lineage>
        <taxon>Bacteria</taxon>
        <taxon>Bacillati</taxon>
        <taxon>Actinomycetota</taxon>
        <taxon>Coriobacteriia</taxon>
        <taxon>Coriobacteriales</taxon>
        <taxon>Atopobiaceae</taxon>
        <taxon>Olsenella</taxon>
    </lineage>
</organism>
<dbReference type="PANTHER" id="PTHR40396">
    <property type="entry name" value="ATPASE-LIKE PROTEIN"/>
    <property type="match status" value="1"/>
</dbReference>
<dbReference type="SUPFAM" id="SSF52540">
    <property type="entry name" value="P-loop containing nucleoside triphosphate hydrolases"/>
    <property type="match status" value="1"/>
</dbReference>
<accession>E1QYW3</accession>
<dbReference type="eggNOG" id="COG1106">
    <property type="taxonomic scope" value="Bacteria"/>
</dbReference>
<dbReference type="KEGG" id="ols:Olsu_0458"/>
<dbReference type="HOGENOM" id="CLU_046693_2_0_11"/>
<proteinExistence type="predicted"/>
<dbReference type="AlphaFoldDB" id="E1QYW3"/>
<dbReference type="OrthoDB" id="9809324at2"/>
<sequence length="396" mass="44569">MYKLVSLTVGNFRSFCDPQTLTLDGRSAHSVTAVFGPNAGGKSNIAKALVALINCIRRSSDPNFRLPYEPFLLKAGMDERPSMLGMAFSLDGRRYEYSVSFLAHKVTHELLREQSDKTNRMNKVLERTDDKLNPYARQYGFGKRLLDRTREDTLLITKGREDNNAYSNIIFGLLDHISIVSPSPDAPTPLFVEMLKNDVSLRSKTLELLKRCDFSIRDIKFTDVALPEDIFDQLPVQIPPDIRRAMIEQGTTTFTTVHAVRDEEQAIVGSRDLDFWAQESMGTQKFFEVAVPIIDALENGKTIFIDEFGTYIHPMLTHAIVSLFGESSSDDAYMVLMTHGTTMLRELTRDEVVLVEKSHTEESLIIPLTDLGVRDGEAFEKRYLAGLYGGVPIIEG</sequence>
<dbReference type="Proteomes" id="UP000000333">
    <property type="component" value="Chromosome"/>
</dbReference>